<protein>
    <recommendedName>
        <fullName evidence="5">Large ribosomal subunit protein uL5 C-terminal domain-containing protein</fullName>
    </recommendedName>
</protein>
<dbReference type="Proteomes" id="UP000030671">
    <property type="component" value="Unassembled WGS sequence"/>
</dbReference>
<keyword evidence="7" id="KW-1185">Reference proteome</keyword>
<keyword evidence="2" id="KW-0689">Ribosomal protein</keyword>
<accession>W4K9U7</accession>
<dbReference type="HOGENOM" id="CLU_061015_1_1_1"/>
<evidence type="ECO:0000256" key="2">
    <source>
        <dbReference type="ARBA" id="ARBA00022980"/>
    </source>
</evidence>
<sequence length="299" mass="32943">MSASVVRKATAQTTGRSLRPTRRAPPIRKPLNHTPTGLPIPHVKIVVRDSHPNRLASHYYTTLQDDLLYLTYRHESGPRPAPRNIRLTYDPEDPYTKLRNNPPVGGSQFGRKPAPPTTADNVVRLERIQLHSMIKEALVSRQNLLGPIMAFRALSGETERGGGQHAVDGVQIVRGVKTVGGWVRPGLPVGVKVDLKGPNMWEFLGSLTEFVLPRLREFHGIVMPPASHSMRTPSGVSGVVSFGLPPEAMGLFPQIEVNLDSYPKSYGMHIHFITNATGEGAQNKARQLLSGFQIPFARK</sequence>
<feature type="region of interest" description="Disordered" evidence="4">
    <location>
        <begin position="79"/>
        <end position="118"/>
    </location>
</feature>
<feature type="region of interest" description="Disordered" evidence="4">
    <location>
        <begin position="1"/>
        <end position="36"/>
    </location>
</feature>
<gene>
    <name evidence="6" type="ORF">HETIRDRAFT_318307</name>
</gene>
<comment type="similarity">
    <text evidence="1">Belongs to the universal ribosomal protein uL5 family.</text>
</comment>
<dbReference type="GO" id="GO:0005840">
    <property type="term" value="C:ribosome"/>
    <property type="evidence" value="ECO:0007669"/>
    <property type="project" value="UniProtKB-KW"/>
</dbReference>
<dbReference type="STRING" id="747525.W4K9U7"/>
<evidence type="ECO:0000313" key="6">
    <source>
        <dbReference type="EMBL" id="ETW82120.1"/>
    </source>
</evidence>
<dbReference type="GO" id="GO:0006412">
    <property type="term" value="P:translation"/>
    <property type="evidence" value="ECO:0007669"/>
    <property type="project" value="InterPro"/>
</dbReference>
<evidence type="ECO:0000313" key="7">
    <source>
        <dbReference type="Proteomes" id="UP000030671"/>
    </source>
</evidence>
<dbReference type="OrthoDB" id="539541at2759"/>
<dbReference type="Gene3D" id="3.30.1440.10">
    <property type="match status" value="1"/>
</dbReference>
<evidence type="ECO:0000256" key="4">
    <source>
        <dbReference type="SAM" id="MobiDB-lite"/>
    </source>
</evidence>
<dbReference type="KEGG" id="hir:HETIRDRAFT_318307"/>
<dbReference type="EMBL" id="KI925458">
    <property type="protein sequence ID" value="ETW82120.1"/>
    <property type="molecule type" value="Genomic_DNA"/>
</dbReference>
<dbReference type="FunCoup" id="W4K9U7">
    <property type="interactions" value="197"/>
</dbReference>
<dbReference type="InterPro" id="IPR031309">
    <property type="entry name" value="Ribosomal_uL5_C"/>
</dbReference>
<dbReference type="eggNOG" id="KOG0398">
    <property type="taxonomic scope" value="Eukaryota"/>
</dbReference>
<evidence type="ECO:0000256" key="3">
    <source>
        <dbReference type="ARBA" id="ARBA00023274"/>
    </source>
</evidence>
<name>W4K9U7_HETIT</name>
<dbReference type="RefSeq" id="XP_009546679.1">
    <property type="nucleotide sequence ID" value="XM_009548384.1"/>
</dbReference>
<dbReference type="GO" id="GO:0003735">
    <property type="term" value="F:structural constituent of ribosome"/>
    <property type="evidence" value="ECO:0007669"/>
    <property type="project" value="InterPro"/>
</dbReference>
<dbReference type="PANTHER" id="PTHR11994">
    <property type="entry name" value="60S RIBOSOMAL PROTEIN L11-RELATED"/>
    <property type="match status" value="1"/>
</dbReference>
<dbReference type="AlphaFoldDB" id="W4K9U7"/>
<organism evidence="6 7">
    <name type="scientific">Heterobasidion irregulare (strain TC 32-1)</name>
    <dbReference type="NCBI Taxonomy" id="747525"/>
    <lineage>
        <taxon>Eukaryota</taxon>
        <taxon>Fungi</taxon>
        <taxon>Dikarya</taxon>
        <taxon>Basidiomycota</taxon>
        <taxon>Agaricomycotina</taxon>
        <taxon>Agaricomycetes</taxon>
        <taxon>Russulales</taxon>
        <taxon>Bondarzewiaceae</taxon>
        <taxon>Heterobasidion</taxon>
        <taxon>Heterobasidion annosum species complex</taxon>
    </lineage>
</organism>
<feature type="domain" description="Large ribosomal subunit protein uL5 C-terminal" evidence="5">
    <location>
        <begin position="188"/>
        <end position="296"/>
    </location>
</feature>
<keyword evidence="3" id="KW-0687">Ribonucleoprotein</keyword>
<dbReference type="GeneID" id="20670495"/>
<dbReference type="InParanoid" id="W4K9U7"/>
<dbReference type="GO" id="GO:1990904">
    <property type="term" value="C:ribonucleoprotein complex"/>
    <property type="evidence" value="ECO:0007669"/>
    <property type="project" value="UniProtKB-KW"/>
</dbReference>
<proteinExistence type="inferred from homology"/>
<evidence type="ECO:0000256" key="1">
    <source>
        <dbReference type="ARBA" id="ARBA00008553"/>
    </source>
</evidence>
<dbReference type="SUPFAM" id="SSF55282">
    <property type="entry name" value="RL5-like"/>
    <property type="match status" value="1"/>
</dbReference>
<dbReference type="InterPro" id="IPR022803">
    <property type="entry name" value="Ribosomal_uL5_dom_sf"/>
</dbReference>
<dbReference type="Pfam" id="PF00673">
    <property type="entry name" value="Ribosomal_L5_C"/>
    <property type="match status" value="1"/>
</dbReference>
<reference evidence="6 7" key="1">
    <citation type="journal article" date="2012" name="New Phytol.">
        <title>Insight into trade-off between wood decay and parasitism from the genome of a fungal forest pathogen.</title>
        <authorList>
            <person name="Olson A."/>
            <person name="Aerts A."/>
            <person name="Asiegbu F."/>
            <person name="Belbahri L."/>
            <person name="Bouzid O."/>
            <person name="Broberg A."/>
            <person name="Canback B."/>
            <person name="Coutinho P.M."/>
            <person name="Cullen D."/>
            <person name="Dalman K."/>
            <person name="Deflorio G."/>
            <person name="van Diepen L.T."/>
            <person name="Dunand C."/>
            <person name="Duplessis S."/>
            <person name="Durling M."/>
            <person name="Gonthier P."/>
            <person name="Grimwood J."/>
            <person name="Fossdal C.G."/>
            <person name="Hansson D."/>
            <person name="Henrissat B."/>
            <person name="Hietala A."/>
            <person name="Himmelstrand K."/>
            <person name="Hoffmeister D."/>
            <person name="Hogberg N."/>
            <person name="James T.Y."/>
            <person name="Karlsson M."/>
            <person name="Kohler A."/>
            <person name="Kues U."/>
            <person name="Lee Y.H."/>
            <person name="Lin Y.C."/>
            <person name="Lind M."/>
            <person name="Lindquist E."/>
            <person name="Lombard V."/>
            <person name="Lucas S."/>
            <person name="Lunden K."/>
            <person name="Morin E."/>
            <person name="Murat C."/>
            <person name="Park J."/>
            <person name="Raffaello T."/>
            <person name="Rouze P."/>
            <person name="Salamov A."/>
            <person name="Schmutz J."/>
            <person name="Solheim H."/>
            <person name="Stahlberg J."/>
            <person name="Velez H."/>
            <person name="de Vries R.P."/>
            <person name="Wiebenga A."/>
            <person name="Woodward S."/>
            <person name="Yakovlev I."/>
            <person name="Garbelotto M."/>
            <person name="Martin F."/>
            <person name="Grigoriev I.V."/>
            <person name="Stenlid J."/>
        </authorList>
    </citation>
    <scope>NUCLEOTIDE SEQUENCE [LARGE SCALE GENOMIC DNA]</scope>
    <source>
        <strain evidence="6 7">TC 32-1</strain>
    </source>
</reference>
<dbReference type="InterPro" id="IPR002132">
    <property type="entry name" value="Ribosomal_uL5"/>
</dbReference>
<evidence type="ECO:0000259" key="5">
    <source>
        <dbReference type="Pfam" id="PF00673"/>
    </source>
</evidence>